<dbReference type="HAMAP" id="MF_00499">
    <property type="entry name" value="Ribosomal_eL13"/>
    <property type="match status" value="1"/>
</dbReference>
<feature type="region of interest" description="Disordered" evidence="6">
    <location>
        <begin position="326"/>
        <end position="372"/>
    </location>
</feature>
<name>A0A915DGG9_9BILA</name>
<dbReference type="WBParaSite" id="jg1962">
    <property type="protein sequence ID" value="jg1962"/>
    <property type="gene ID" value="jg1962"/>
</dbReference>
<evidence type="ECO:0000256" key="1">
    <source>
        <dbReference type="ARBA" id="ARBA00005640"/>
    </source>
</evidence>
<dbReference type="PANTHER" id="PTHR11722">
    <property type="entry name" value="60S RIBOSOMAL PROTEIN L13"/>
    <property type="match status" value="1"/>
</dbReference>
<evidence type="ECO:0000256" key="5">
    <source>
        <dbReference type="ARBA" id="ARBA00035321"/>
    </source>
</evidence>
<sequence>MSYKEMKYNRRIYTPLAKIGQEPVSLYLPGQSFLLVASRILPFYVEYQFRWQLLSRNKLNGSEGNNLLPNAHFHKHCRDASRHGSTSLPARSAAGLLRAVVRCPSVRYNVKQRLGKGFTLEKLKGAGLTKYEAMSIGIAVDFRRTSKSVEGSQNNIQRLKRYRSKLILFPKKLSAPKKGDISPEQIKLAAQLRERNILAVKVSDTSDHQSTLATFKDDEMNYIAEIQISEKGATETDGEDLEDLVFYNPFISGPDISNVDKTKRKELLRKAAYPSPSPSPKKSAKLYHLEPRSSETEEEEDQGPNPLFGARNLTTRSKEFVFVSSSRHYTEKKDSKRARSEKNKFNTAQNWGKTREPLEKLMPTPMEIDSDD</sequence>
<dbReference type="AlphaFoldDB" id="A0A915DGG9"/>
<evidence type="ECO:0000313" key="7">
    <source>
        <dbReference type="Proteomes" id="UP000887574"/>
    </source>
</evidence>
<feature type="compositionally biased region" description="Basic and acidic residues" evidence="6">
    <location>
        <begin position="328"/>
        <end position="344"/>
    </location>
</feature>
<keyword evidence="7" id="KW-1185">Reference proteome</keyword>
<protein>
    <recommendedName>
        <fullName evidence="4">Large ribosomal subunit protein eL13</fullName>
    </recommendedName>
    <alternativeName>
        <fullName evidence="5">60S ribosomal protein L13</fullName>
    </alternativeName>
</protein>
<dbReference type="Pfam" id="PF01294">
    <property type="entry name" value="Ribosomal_L13e"/>
    <property type="match status" value="1"/>
</dbReference>
<evidence type="ECO:0000256" key="3">
    <source>
        <dbReference type="ARBA" id="ARBA00023274"/>
    </source>
</evidence>
<organism evidence="7 8">
    <name type="scientific">Ditylenchus dipsaci</name>
    <dbReference type="NCBI Taxonomy" id="166011"/>
    <lineage>
        <taxon>Eukaryota</taxon>
        <taxon>Metazoa</taxon>
        <taxon>Ecdysozoa</taxon>
        <taxon>Nematoda</taxon>
        <taxon>Chromadorea</taxon>
        <taxon>Rhabditida</taxon>
        <taxon>Tylenchina</taxon>
        <taxon>Tylenchomorpha</taxon>
        <taxon>Sphaerularioidea</taxon>
        <taxon>Anguinidae</taxon>
        <taxon>Anguininae</taxon>
        <taxon>Ditylenchus</taxon>
    </lineage>
</organism>
<keyword evidence="2" id="KW-0689">Ribosomal protein</keyword>
<keyword evidence="3" id="KW-0687">Ribonucleoprotein</keyword>
<proteinExistence type="inferred from homology"/>
<comment type="similarity">
    <text evidence="1">Belongs to the eukaryotic ribosomal protein eL13 family.</text>
</comment>
<dbReference type="InterPro" id="IPR001380">
    <property type="entry name" value="Ribosomal_eL13"/>
</dbReference>
<dbReference type="GO" id="GO:0003723">
    <property type="term" value="F:RNA binding"/>
    <property type="evidence" value="ECO:0007669"/>
    <property type="project" value="TreeGrafter"/>
</dbReference>
<feature type="region of interest" description="Disordered" evidence="6">
    <location>
        <begin position="271"/>
        <end position="312"/>
    </location>
</feature>
<accession>A0A915DGG9</accession>
<evidence type="ECO:0000256" key="4">
    <source>
        <dbReference type="ARBA" id="ARBA00035216"/>
    </source>
</evidence>
<evidence type="ECO:0000313" key="8">
    <source>
        <dbReference type="WBParaSite" id="jg1962"/>
    </source>
</evidence>
<dbReference type="PANTHER" id="PTHR11722:SF0">
    <property type="entry name" value="LARGE RIBOSOMAL SUBUNIT PROTEIN EL13"/>
    <property type="match status" value="1"/>
</dbReference>
<dbReference type="GO" id="GO:0022625">
    <property type="term" value="C:cytosolic large ribosomal subunit"/>
    <property type="evidence" value="ECO:0007669"/>
    <property type="project" value="TreeGrafter"/>
</dbReference>
<dbReference type="Proteomes" id="UP000887574">
    <property type="component" value="Unplaced"/>
</dbReference>
<dbReference type="GO" id="GO:0003735">
    <property type="term" value="F:structural constituent of ribosome"/>
    <property type="evidence" value="ECO:0007669"/>
    <property type="project" value="InterPro"/>
</dbReference>
<dbReference type="GO" id="GO:0006412">
    <property type="term" value="P:translation"/>
    <property type="evidence" value="ECO:0007669"/>
    <property type="project" value="InterPro"/>
</dbReference>
<reference evidence="8" key="1">
    <citation type="submission" date="2022-11" db="UniProtKB">
        <authorList>
            <consortium name="WormBaseParasite"/>
        </authorList>
    </citation>
    <scope>IDENTIFICATION</scope>
</reference>
<evidence type="ECO:0000256" key="2">
    <source>
        <dbReference type="ARBA" id="ARBA00022980"/>
    </source>
</evidence>
<evidence type="ECO:0000256" key="6">
    <source>
        <dbReference type="SAM" id="MobiDB-lite"/>
    </source>
</evidence>